<protein>
    <submittedName>
        <fullName evidence="3">Uncharacterized protein</fullName>
    </submittedName>
</protein>
<proteinExistence type="inferred from homology"/>
<organism evidence="3 4">
    <name type="scientific">Euplotes crassus</name>
    <dbReference type="NCBI Taxonomy" id="5936"/>
    <lineage>
        <taxon>Eukaryota</taxon>
        <taxon>Sar</taxon>
        <taxon>Alveolata</taxon>
        <taxon>Ciliophora</taxon>
        <taxon>Intramacronucleata</taxon>
        <taxon>Spirotrichea</taxon>
        <taxon>Hypotrichia</taxon>
        <taxon>Euplotida</taxon>
        <taxon>Euplotidae</taxon>
        <taxon>Moneuplotes</taxon>
    </lineage>
</organism>
<dbReference type="InterPro" id="IPR029417">
    <property type="entry name" value="FAM227"/>
</dbReference>
<dbReference type="EMBL" id="CAMPGE010012121">
    <property type="protein sequence ID" value="CAI2370905.1"/>
    <property type="molecule type" value="Genomic_DNA"/>
</dbReference>
<evidence type="ECO:0000256" key="1">
    <source>
        <dbReference type="ARBA" id="ARBA00008666"/>
    </source>
</evidence>
<sequence>METEMPLTTTNVDDKLFMGEVDMGDQQRVNDEDNSQTEDSEEEGKFNFSVLADYSIESTVPPHDFDSPYSKLPQNVKMDKVKEYVYNSLKIKSEKKKERFKQLFEIEHVDAIISDSFWYVICRVFKPDQYIHHEEFFLDRIAANYVSFTLHDEFMGDADDTSKKGSESKNRHYKKLSEKDSFFKNFYNHIAQSVFSSLFLAYPKSRSKLKEDVRRNLLDIFSELFTGTQIKSASYDHWKCESGSANVLAGGPKETTKSDKPLTLADVKKVKNAGRTKRDLVHMKYSPLVERYLKSHKYETMNNVRGWKMLLTQRTGIQKEIDEKFEKYRQIADQIVEEKNIIAKEYADFAEEIAKKKAKNEAEAKRHIDTLKKKSKELMENGCAEYANMLVSLFNYEYGGNND</sequence>
<feature type="region of interest" description="Disordered" evidence="2">
    <location>
        <begin position="1"/>
        <end position="44"/>
    </location>
</feature>
<gene>
    <name evidence="3" type="ORF">ECRASSUSDP1_LOCUS12224</name>
</gene>
<dbReference type="Proteomes" id="UP001295684">
    <property type="component" value="Unassembled WGS sequence"/>
</dbReference>
<accession>A0AAD1UT08</accession>
<comment type="similarity">
    <text evidence="1">Belongs to the FAM227 family.</text>
</comment>
<reference evidence="3" key="1">
    <citation type="submission" date="2023-07" db="EMBL/GenBank/DDBJ databases">
        <authorList>
            <consortium name="AG Swart"/>
            <person name="Singh M."/>
            <person name="Singh A."/>
            <person name="Seah K."/>
            <person name="Emmerich C."/>
        </authorList>
    </citation>
    <scope>NUCLEOTIDE SEQUENCE</scope>
    <source>
        <strain evidence="3">DP1</strain>
    </source>
</reference>
<dbReference type="PANTHER" id="PTHR33560:SF1">
    <property type="entry name" value="PROTEIN FAM227A"/>
    <property type="match status" value="1"/>
</dbReference>
<dbReference type="AlphaFoldDB" id="A0AAD1UT08"/>
<feature type="compositionally biased region" description="Polar residues" evidence="2">
    <location>
        <begin position="1"/>
        <end position="11"/>
    </location>
</feature>
<name>A0AAD1UT08_EUPCR</name>
<feature type="compositionally biased region" description="Acidic residues" evidence="2">
    <location>
        <begin position="32"/>
        <end position="42"/>
    </location>
</feature>
<evidence type="ECO:0000256" key="2">
    <source>
        <dbReference type="SAM" id="MobiDB-lite"/>
    </source>
</evidence>
<dbReference type="Pfam" id="PF14922">
    <property type="entry name" value="FWWh"/>
    <property type="match status" value="2"/>
</dbReference>
<keyword evidence="4" id="KW-1185">Reference proteome</keyword>
<evidence type="ECO:0000313" key="4">
    <source>
        <dbReference type="Proteomes" id="UP001295684"/>
    </source>
</evidence>
<comment type="caution">
    <text evidence="3">The sequence shown here is derived from an EMBL/GenBank/DDBJ whole genome shotgun (WGS) entry which is preliminary data.</text>
</comment>
<dbReference type="PANTHER" id="PTHR33560">
    <property type="entry name" value="PROTEIN FAM227B"/>
    <property type="match status" value="1"/>
</dbReference>
<evidence type="ECO:0000313" key="3">
    <source>
        <dbReference type="EMBL" id="CAI2370905.1"/>
    </source>
</evidence>